<dbReference type="AlphaFoldDB" id="A0A815E4K5"/>
<protein>
    <submittedName>
        <fullName evidence="1">Uncharacterized protein</fullName>
    </submittedName>
</protein>
<keyword evidence="4" id="KW-1185">Reference proteome</keyword>
<accession>A0A815E4K5</accession>
<evidence type="ECO:0000313" key="2">
    <source>
        <dbReference type="EMBL" id="CAF1575084.1"/>
    </source>
</evidence>
<dbReference type="Proteomes" id="UP000663854">
    <property type="component" value="Unassembled WGS sequence"/>
</dbReference>
<dbReference type="Proteomes" id="UP000663870">
    <property type="component" value="Unassembled WGS sequence"/>
</dbReference>
<reference evidence="1" key="1">
    <citation type="submission" date="2021-02" db="EMBL/GenBank/DDBJ databases">
        <authorList>
            <person name="Nowell W R."/>
        </authorList>
    </citation>
    <scope>NUCLEOTIDE SEQUENCE</scope>
</reference>
<name>A0A815E4K5_9BILA</name>
<evidence type="ECO:0000313" key="3">
    <source>
        <dbReference type="Proteomes" id="UP000663854"/>
    </source>
</evidence>
<proteinExistence type="predicted"/>
<sequence>MTRMPITFEDETDNHEEWISIGEDNDNTWILYDDNNGEDEDNQLTSHHQEPEEFKDLDWNDVPNFICQLNYNHLKGYERHQENIPVRPIFVCNNGPTINIVRYITPLLWSIFDRATNCKRFSNGAIDVIHAIEHDAHMDHFQSPILFVTFNLDDLINIFPHDETIIALNYLLREQLPDQRIAGLTVDTILQLVQLVLKTQFYVYNAALYQQIHGDASGLPLTIFLAYTYLFFG</sequence>
<gene>
    <name evidence="2" type="ORF">JXQ802_LOCUS45587</name>
    <name evidence="1" type="ORF">PYM288_LOCUS29961</name>
</gene>
<organism evidence="1 3">
    <name type="scientific">Rotaria sordida</name>
    <dbReference type="NCBI Taxonomy" id="392033"/>
    <lineage>
        <taxon>Eukaryota</taxon>
        <taxon>Metazoa</taxon>
        <taxon>Spiralia</taxon>
        <taxon>Gnathifera</taxon>
        <taxon>Rotifera</taxon>
        <taxon>Eurotatoria</taxon>
        <taxon>Bdelloidea</taxon>
        <taxon>Philodinida</taxon>
        <taxon>Philodinidae</taxon>
        <taxon>Rotaria</taxon>
    </lineage>
</organism>
<dbReference type="EMBL" id="CAJNOH010002603">
    <property type="protein sequence ID" value="CAF1302029.1"/>
    <property type="molecule type" value="Genomic_DNA"/>
</dbReference>
<evidence type="ECO:0000313" key="4">
    <source>
        <dbReference type="Proteomes" id="UP000663870"/>
    </source>
</evidence>
<comment type="caution">
    <text evidence="1">The sequence shown here is derived from an EMBL/GenBank/DDBJ whole genome shotgun (WGS) entry which is preliminary data.</text>
</comment>
<dbReference type="EMBL" id="CAJNOL010003822">
    <property type="protein sequence ID" value="CAF1575084.1"/>
    <property type="molecule type" value="Genomic_DNA"/>
</dbReference>
<evidence type="ECO:0000313" key="1">
    <source>
        <dbReference type="EMBL" id="CAF1302029.1"/>
    </source>
</evidence>